<organism>
    <name type="scientific">Ixodes scapularis</name>
    <name type="common">Black-legged tick</name>
    <name type="synonym">Deer tick</name>
    <dbReference type="NCBI Taxonomy" id="6945"/>
    <lineage>
        <taxon>Eukaryota</taxon>
        <taxon>Metazoa</taxon>
        <taxon>Ecdysozoa</taxon>
        <taxon>Arthropoda</taxon>
        <taxon>Chelicerata</taxon>
        <taxon>Arachnida</taxon>
        <taxon>Acari</taxon>
        <taxon>Parasitiformes</taxon>
        <taxon>Ixodida</taxon>
        <taxon>Ixodoidea</taxon>
        <taxon>Ixodidae</taxon>
        <taxon>Ixodinae</taxon>
        <taxon>Ixodes</taxon>
    </lineage>
</organism>
<name>B7QIW4_IXOSC</name>
<keyword evidence="3" id="KW-1185">Reference proteome</keyword>
<dbReference type="EMBL" id="DS948253">
    <property type="protein sequence ID" value="EEC18786.1"/>
    <property type="molecule type" value="Genomic_DNA"/>
</dbReference>
<gene>
    <name evidence="1" type="ORF">IscW_ISCW023549</name>
</gene>
<accession>B7QIW4</accession>
<dbReference type="Proteomes" id="UP000001555">
    <property type="component" value="Unassembled WGS sequence"/>
</dbReference>
<evidence type="ECO:0000313" key="3">
    <source>
        <dbReference type="Proteomes" id="UP000001555"/>
    </source>
</evidence>
<dbReference type="EnsemblMetazoa" id="ISCW023549-RA">
    <property type="protein sequence ID" value="ISCW023549-PA"/>
    <property type="gene ID" value="ISCW023549"/>
</dbReference>
<evidence type="ECO:0000313" key="2">
    <source>
        <dbReference type="EnsemblMetazoa" id="ISCW023549-PA"/>
    </source>
</evidence>
<dbReference type="HOGENOM" id="CLU_2852194_0_0_1"/>
<reference evidence="1 3" key="1">
    <citation type="submission" date="2008-03" db="EMBL/GenBank/DDBJ databases">
        <title>Annotation of Ixodes scapularis.</title>
        <authorList>
            <consortium name="Ixodes scapularis Genome Project Consortium"/>
            <person name="Caler E."/>
            <person name="Hannick L.I."/>
            <person name="Bidwell S."/>
            <person name="Joardar V."/>
            <person name="Thiagarajan M."/>
            <person name="Amedeo P."/>
            <person name="Galinsky K.J."/>
            <person name="Schobel S."/>
            <person name="Inman J."/>
            <person name="Hostetler J."/>
            <person name="Miller J."/>
            <person name="Hammond M."/>
            <person name="Megy K."/>
            <person name="Lawson D."/>
            <person name="Kodira C."/>
            <person name="Sutton G."/>
            <person name="Meyer J."/>
            <person name="Hill C.A."/>
            <person name="Birren B."/>
            <person name="Nene V."/>
            <person name="Collins F."/>
            <person name="Alarcon-Chaidez F."/>
            <person name="Wikel S."/>
            <person name="Strausberg R."/>
        </authorList>
    </citation>
    <scope>NUCLEOTIDE SEQUENCE [LARGE SCALE GENOMIC DNA]</scope>
    <source>
        <strain evidence="3">Wikel</strain>
        <strain evidence="1">Wikel colony</strain>
    </source>
</reference>
<dbReference type="PaxDb" id="6945-B7QIW4"/>
<dbReference type="VEuPathDB" id="VectorBase:ISCI023549"/>
<dbReference type="InParanoid" id="B7QIW4"/>
<dbReference type="AlphaFoldDB" id="B7QIW4"/>
<reference evidence="2" key="2">
    <citation type="submission" date="2020-05" db="UniProtKB">
        <authorList>
            <consortium name="EnsemblMetazoa"/>
        </authorList>
    </citation>
    <scope>IDENTIFICATION</scope>
    <source>
        <strain evidence="2">wikel</strain>
    </source>
</reference>
<dbReference type="EMBL" id="ABJB010999390">
    <property type="status" value="NOT_ANNOTATED_CDS"/>
    <property type="molecule type" value="Genomic_DNA"/>
</dbReference>
<dbReference type="VEuPathDB" id="VectorBase:ISCW023549"/>
<proteinExistence type="predicted"/>
<sequence length="65" mass="6821">MIMLSAQLHGSMVSNHSGIAGNEKANQLANLVHGDPAFRLTSGEPFVDATPLVARAPKARLPDAK</sequence>
<protein>
    <submittedName>
        <fullName evidence="1 2">Uncharacterized protein</fullName>
    </submittedName>
</protein>
<evidence type="ECO:0000313" key="1">
    <source>
        <dbReference type="EMBL" id="EEC18786.1"/>
    </source>
</evidence>